<evidence type="ECO:0000256" key="1">
    <source>
        <dbReference type="SAM" id="MobiDB-lite"/>
    </source>
</evidence>
<protein>
    <submittedName>
        <fullName evidence="2">Uncharacterized protein</fullName>
    </submittedName>
</protein>
<feature type="region of interest" description="Disordered" evidence="1">
    <location>
        <begin position="112"/>
        <end position="137"/>
    </location>
</feature>
<evidence type="ECO:0000313" key="2">
    <source>
        <dbReference type="EMBL" id="EDX70860.1"/>
    </source>
</evidence>
<keyword evidence="3" id="KW-1185">Reference proteome</keyword>
<dbReference type="EMBL" id="DS989880">
    <property type="protein sequence ID" value="EDX70860.1"/>
    <property type="molecule type" value="Genomic_DNA"/>
</dbReference>
<organism evidence="2 3">
    <name type="scientific">Coleofasciculus chthonoplastes PCC 7420</name>
    <dbReference type="NCBI Taxonomy" id="118168"/>
    <lineage>
        <taxon>Bacteria</taxon>
        <taxon>Bacillati</taxon>
        <taxon>Cyanobacteriota</taxon>
        <taxon>Cyanophyceae</taxon>
        <taxon>Coleofasciculales</taxon>
        <taxon>Coleofasciculaceae</taxon>
        <taxon>Coleofasciculus</taxon>
    </lineage>
</organism>
<dbReference type="RefSeq" id="WP_006106317.1">
    <property type="nucleotide sequence ID" value="NZ_DS989880.1"/>
</dbReference>
<evidence type="ECO:0000313" key="3">
    <source>
        <dbReference type="Proteomes" id="UP000003835"/>
    </source>
</evidence>
<feature type="compositionally biased region" description="Polar residues" evidence="1">
    <location>
        <begin position="151"/>
        <end position="164"/>
    </location>
</feature>
<proteinExistence type="predicted"/>
<name>B4W4P5_9CYAN</name>
<gene>
    <name evidence="2" type="ORF">MC7420_149</name>
</gene>
<feature type="region of interest" description="Disordered" evidence="1">
    <location>
        <begin position="145"/>
        <end position="164"/>
    </location>
</feature>
<reference evidence="2 3" key="1">
    <citation type="submission" date="2008-07" db="EMBL/GenBank/DDBJ databases">
        <authorList>
            <person name="Tandeau de Marsac N."/>
            <person name="Ferriera S."/>
            <person name="Johnson J."/>
            <person name="Kravitz S."/>
            <person name="Beeson K."/>
            <person name="Sutton G."/>
            <person name="Rogers Y.-H."/>
            <person name="Friedman R."/>
            <person name="Frazier M."/>
            <person name="Venter J.C."/>
        </authorList>
    </citation>
    <scope>NUCLEOTIDE SEQUENCE [LARGE SCALE GENOMIC DNA]</scope>
    <source>
        <strain evidence="2 3">PCC 7420</strain>
    </source>
</reference>
<dbReference type="OrthoDB" id="425349at2"/>
<dbReference type="AlphaFoldDB" id="B4W4P5"/>
<accession>B4W4P5</accession>
<feature type="region of interest" description="Disordered" evidence="1">
    <location>
        <begin position="65"/>
        <end position="85"/>
    </location>
</feature>
<dbReference type="Proteomes" id="UP000003835">
    <property type="component" value="Unassembled WGS sequence"/>
</dbReference>
<sequence>MTTEGKVLAILLMQFSLTPVPAMKAVDDWLKQHPQENWDTLKDLLHQKKITMVNGKLTTITQQSVTNSGNSVSRNQGVQLRQPQPSSVKTFRFRGVTYHKVEMPPIQHFTMIDPTIPPEVSRPNSNDDIPASDPQVVNFHKYAERKKRSQENQLNQTERSQQQG</sequence>
<dbReference type="HOGENOM" id="CLU_1616193_0_0_3"/>